<dbReference type="AlphaFoldDB" id="A0A238J9B2"/>
<organism evidence="1 2">
    <name type="scientific">Pelagimonas phthalicica</name>
    <dbReference type="NCBI Taxonomy" id="1037362"/>
    <lineage>
        <taxon>Bacteria</taxon>
        <taxon>Pseudomonadati</taxon>
        <taxon>Pseudomonadota</taxon>
        <taxon>Alphaproteobacteria</taxon>
        <taxon>Rhodobacterales</taxon>
        <taxon>Roseobacteraceae</taxon>
        <taxon>Pelagimonas</taxon>
    </lineage>
</organism>
<evidence type="ECO:0000313" key="1">
    <source>
        <dbReference type="EMBL" id="SMX27311.1"/>
    </source>
</evidence>
<evidence type="ECO:0000313" key="2">
    <source>
        <dbReference type="Proteomes" id="UP000225972"/>
    </source>
</evidence>
<name>A0A238J9B2_9RHOB</name>
<proteinExistence type="predicted"/>
<reference evidence="2" key="1">
    <citation type="submission" date="2017-05" db="EMBL/GenBank/DDBJ databases">
        <authorList>
            <person name="Rodrigo-Torres L."/>
            <person name="Arahal R. D."/>
            <person name="Lucena T."/>
        </authorList>
    </citation>
    <scope>NUCLEOTIDE SEQUENCE [LARGE SCALE GENOMIC DNA]</scope>
    <source>
        <strain evidence="2">CECT 8649</strain>
    </source>
</reference>
<keyword evidence="2" id="KW-1185">Reference proteome</keyword>
<dbReference type="EMBL" id="FXXP01000001">
    <property type="protein sequence ID" value="SMX27311.1"/>
    <property type="molecule type" value="Genomic_DNA"/>
</dbReference>
<dbReference type="RefSeq" id="WP_099243472.1">
    <property type="nucleotide sequence ID" value="NZ_FXXP01000001.1"/>
</dbReference>
<accession>A0A238J9B2</accession>
<dbReference type="Proteomes" id="UP000225972">
    <property type="component" value="Unassembled WGS sequence"/>
</dbReference>
<gene>
    <name evidence="1" type="ORF">TRP8649_01414</name>
</gene>
<sequence length="92" mass="9743">MAKGDIELVRGWNLLTQAPATGGIVFQTKRGLDLKFQPSVGNVQPADTSGALECPPGKGERGTLAEIFLDAPDADHLWVYAPFGGLVSVRHA</sequence>
<protein>
    <submittedName>
        <fullName evidence="1">Uncharacterized protein</fullName>
    </submittedName>
</protein>